<protein>
    <recommendedName>
        <fullName evidence="2">Fe2OG dioxygenase domain-containing protein</fullName>
    </recommendedName>
</protein>
<organism evidence="3 4">
    <name type="scientific">Coccomyxa subellipsoidea</name>
    <dbReference type="NCBI Taxonomy" id="248742"/>
    <lineage>
        <taxon>Eukaryota</taxon>
        <taxon>Viridiplantae</taxon>
        <taxon>Chlorophyta</taxon>
        <taxon>core chlorophytes</taxon>
        <taxon>Trebouxiophyceae</taxon>
        <taxon>Trebouxiophyceae incertae sedis</taxon>
        <taxon>Coccomyxaceae</taxon>
        <taxon>Coccomyxa</taxon>
    </lineage>
</organism>
<dbReference type="Proteomes" id="UP001491310">
    <property type="component" value="Unassembled WGS sequence"/>
</dbReference>
<dbReference type="PANTHER" id="PTHR47990">
    <property type="entry name" value="2-OXOGLUTARATE (2OG) AND FE(II)-DEPENDENT OXYGENASE SUPERFAMILY PROTEIN-RELATED"/>
    <property type="match status" value="1"/>
</dbReference>
<comment type="caution">
    <text evidence="3">The sequence shown here is derived from an EMBL/GenBank/DDBJ whole genome shotgun (WGS) entry which is preliminary data.</text>
</comment>
<dbReference type="Gene3D" id="2.60.120.330">
    <property type="entry name" value="B-lactam Antibiotic, Isopenicillin N Synthase, Chain"/>
    <property type="match status" value="1"/>
</dbReference>
<dbReference type="InterPro" id="IPR005123">
    <property type="entry name" value="Oxoglu/Fe-dep_dioxygenase_dom"/>
</dbReference>
<dbReference type="SUPFAM" id="SSF51197">
    <property type="entry name" value="Clavaminate synthase-like"/>
    <property type="match status" value="1"/>
</dbReference>
<dbReference type="InterPro" id="IPR050231">
    <property type="entry name" value="Iron_ascorbate_oxido_reductase"/>
</dbReference>
<dbReference type="InterPro" id="IPR044861">
    <property type="entry name" value="IPNS-like_FE2OG_OXY"/>
</dbReference>
<evidence type="ECO:0000313" key="4">
    <source>
        <dbReference type="Proteomes" id="UP001491310"/>
    </source>
</evidence>
<proteinExistence type="inferred from homology"/>
<accession>A0ABR2YC21</accession>
<dbReference type="Pfam" id="PF03171">
    <property type="entry name" value="2OG-FeII_Oxy"/>
    <property type="match status" value="1"/>
</dbReference>
<comment type="similarity">
    <text evidence="1">Belongs to the iron/ascorbate-dependent oxidoreductase family.</text>
</comment>
<gene>
    <name evidence="3" type="ORF">WJX75_002567</name>
</gene>
<evidence type="ECO:0000259" key="2">
    <source>
        <dbReference type="PROSITE" id="PS51471"/>
    </source>
</evidence>
<keyword evidence="1" id="KW-0560">Oxidoreductase</keyword>
<sequence>MQVCATRFRGRSPLFRSFCLRTFKTLPVIDISALVEDRQDPTDQKHAANSLHAACRDVGFFYVVNHGVPASVTDGVLQEARQWFSLPAEVKQQIALGPKSSYRGYQQLGSNVTRFDGGFQRDHHEAIDLYKEEADREASPVHGMNLWPVQRPAFEASLRQYVESCLGVGQAVMRGVALGLGLPGNYFESAEGGGTTADSSYWVMRAIHYPPLSQAGGRLGEAAAQAVAGADVERHVQLSCGEHTDYGLLTLVNQEPHIPALQVKNAAGEWITAEPIPGSFVCNIGDMLKVYTNGLYEPTPHRVINADPSRSRVSIPFFYEPAFEAQVAPIPALLPAGTVPRFGSVCYGSHLESKVLNNFELEPQASSVGEA</sequence>
<keyword evidence="1" id="KW-0408">Iron</keyword>
<dbReference type="PRINTS" id="PR00682">
    <property type="entry name" value="IPNSYNTHASE"/>
</dbReference>
<dbReference type="PROSITE" id="PS51471">
    <property type="entry name" value="FE2OG_OXY"/>
    <property type="match status" value="1"/>
</dbReference>
<feature type="domain" description="Fe2OG dioxygenase" evidence="2">
    <location>
        <begin position="199"/>
        <end position="321"/>
    </location>
</feature>
<dbReference type="InterPro" id="IPR026992">
    <property type="entry name" value="DIOX_N"/>
</dbReference>
<dbReference type="Pfam" id="PF14226">
    <property type="entry name" value="DIOX_N"/>
    <property type="match status" value="1"/>
</dbReference>
<evidence type="ECO:0000313" key="3">
    <source>
        <dbReference type="EMBL" id="KAK9902048.1"/>
    </source>
</evidence>
<evidence type="ECO:0000256" key="1">
    <source>
        <dbReference type="RuleBase" id="RU003682"/>
    </source>
</evidence>
<dbReference type="EMBL" id="JALJOT010000016">
    <property type="protein sequence ID" value="KAK9902048.1"/>
    <property type="molecule type" value="Genomic_DNA"/>
</dbReference>
<keyword evidence="4" id="KW-1185">Reference proteome</keyword>
<name>A0ABR2YC21_9CHLO</name>
<reference evidence="3 4" key="1">
    <citation type="journal article" date="2024" name="Nat. Commun.">
        <title>Phylogenomics reveals the evolutionary origins of lichenization in chlorophyte algae.</title>
        <authorList>
            <person name="Puginier C."/>
            <person name="Libourel C."/>
            <person name="Otte J."/>
            <person name="Skaloud P."/>
            <person name="Haon M."/>
            <person name="Grisel S."/>
            <person name="Petersen M."/>
            <person name="Berrin J.G."/>
            <person name="Delaux P.M."/>
            <person name="Dal Grande F."/>
            <person name="Keller J."/>
        </authorList>
    </citation>
    <scope>NUCLEOTIDE SEQUENCE [LARGE SCALE GENOMIC DNA]</scope>
    <source>
        <strain evidence="3 4">SAG 216-7</strain>
    </source>
</reference>
<keyword evidence="1" id="KW-0479">Metal-binding</keyword>
<dbReference type="InterPro" id="IPR027443">
    <property type="entry name" value="IPNS-like_sf"/>
</dbReference>